<protein>
    <submittedName>
        <fullName evidence="1">Uncharacterized protein</fullName>
    </submittedName>
</protein>
<accession>A0ACC1NZI6</accession>
<keyword evidence="2" id="KW-1185">Reference proteome</keyword>
<organism evidence="1 2">
    <name type="scientific">Zarea fungicola</name>
    <dbReference type="NCBI Taxonomy" id="93591"/>
    <lineage>
        <taxon>Eukaryota</taxon>
        <taxon>Fungi</taxon>
        <taxon>Dikarya</taxon>
        <taxon>Ascomycota</taxon>
        <taxon>Pezizomycotina</taxon>
        <taxon>Sordariomycetes</taxon>
        <taxon>Hypocreomycetidae</taxon>
        <taxon>Hypocreales</taxon>
        <taxon>Cordycipitaceae</taxon>
        <taxon>Zarea</taxon>
    </lineage>
</organism>
<dbReference type="EMBL" id="JANJQO010000002">
    <property type="protein sequence ID" value="KAJ2984317.1"/>
    <property type="molecule type" value="Genomic_DNA"/>
</dbReference>
<reference evidence="1" key="1">
    <citation type="submission" date="2022-08" db="EMBL/GenBank/DDBJ databases">
        <title>Genome Sequence of Lecanicillium fungicola.</title>
        <authorList>
            <person name="Buettner E."/>
        </authorList>
    </citation>
    <scope>NUCLEOTIDE SEQUENCE</scope>
    <source>
        <strain evidence="1">Babe33</strain>
    </source>
</reference>
<sequence>MGLAALHQRSLLGETEGHQLEIELHTEALRQLQDFLALSNTDELQSKNETLVEIMTCGIALISFEVSGATDHNKSIEVSSKYAEVEEVLKGSTSNWQPHLCAMASIASTIYDRVHHTKSPPQFPPPLFDSKATAAAAFHIPVLLWMDILACVATGHQPKLPYAEWLSPKCKFELVNLMGCRNSVMKAIGDLGAFSKCIVEALALGNVNLKRLWEERQRIEDELEDIIEATPTHLVQV</sequence>
<gene>
    <name evidence="1" type="ORF">NQ176_g64</name>
</gene>
<proteinExistence type="predicted"/>
<dbReference type="Proteomes" id="UP001143910">
    <property type="component" value="Unassembled WGS sequence"/>
</dbReference>
<evidence type="ECO:0000313" key="2">
    <source>
        <dbReference type="Proteomes" id="UP001143910"/>
    </source>
</evidence>
<comment type="caution">
    <text evidence="1">The sequence shown here is derived from an EMBL/GenBank/DDBJ whole genome shotgun (WGS) entry which is preliminary data.</text>
</comment>
<name>A0ACC1NZI6_9HYPO</name>
<evidence type="ECO:0000313" key="1">
    <source>
        <dbReference type="EMBL" id="KAJ2984317.1"/>
    </source>
</evidence>